<keyword evidence="3 8" id="KW-0808">Transferase</keyword>
<dbReference type="InterPro" id="IPR002052">
    <property type="entry name" value="DNA_methylase_N6_adenine_CS"/>
</dbReference>
<dbReference type="PROSITE" id="PS00092">
    <property type="entry name" value="N6_MTASE"/>
    <property type="match status" value="1"/>
</dbReference>
<dbReference type="STRING" id="1618336.US94_C0026G0012"/>
<dbReference type="PATRIC" id="fig|1618336.3.peg.416"/>
<dbReference type="PANTHER" id="PTHR33841">
    <property type="entry name" value="DNA METHYLTRANSFERASE YEEA-RELATED"/>
    <property type="match status" value="1"/>
</dbReference>
<keyword evidence="4" id="KW-0680">Restriction system</keyword>
<dbReference type="GO" id="GO:0003677">
    <property type="term" value="F:DNA binding"/>
    <property type="evidence" value="ECO:0007669"/>
    <property type="project" value="InterPro"/>
</dbReference>
<evidence type="ECO:0000259" key="7">
    <source>
        <dbReference type="Pfam" id="PF12950"/>
    </source>
</evidence>
<evidence type="ECO:0000313" key="9">
    <source>
        <dbReference type="Proteomes" id="UP000034498"/>
    </source>
</evidence>
<evidence type="ECO:0000259" key="6">
    <source>
        <dbReference type="Pfam" id="PF02384"/>
    </source>
</evidence>
<dbReference type="InterPro" id="IPR050953">
    <property type="entry name" value="N4_N6_ade-DNA_methylase"/>
</dbReference>
<evidence type="ECO:0000256" key="5">
    <source>
        <dbReference type="ARBA" id="ARBA00047942"/>
    </source>
</evidence>
<organism evidence="8 9">
    <name type="scientific">Berkelbacteria bacterium GW2011_GWB1_38_5</name>
    <dbReference type="NCBI Taxonomy" id="1618336"/>
    <lineage>
        <taxon>Bacteria</taxon>
        <taxon>Candidatus Berkelbacteria</taxon>
    </lineage>
</organism>
<proteinExistence type="predicted"/>
<dbReference type="PANTHER" id="PTHR33841:SF1">
    <property type="entry name" value="DNA METHYLTRANSFERASE A"/>
    <property type="match status" value="1"/>
</dbReference>
<dbReference type="InterPro" id="IPR003356">
    <property type="entry name" value="DNA_methylase_A-5"/>
</dbReference>
<sequence length="667" mass="77482">MIKNYQKTLINNRNDTVLNLASTATFLGISTATVRNWVKCGYLQTLGEKTKYIFYLTEIEHMKSSIVDGSLEKLNTRANKSKADRTFTPEEYLKDKNGFNELNKVIEFVQEKNIDVCLALFLVTLNYLKRENVLLSTTIEDIIHGKDLHFSNKQIGEEIKDWLSKIKKENVKADYYFLLDCVIPKQRDVLGFIYQSLLLEGKKSQNGSYYTPSTIVDEIVNEYVNKDSKVLDPCCGTGQFLLAFANIVENPLNIYGIDIDEIAVRIARLNILIKFKNKDFTPNIVCKNTLFDIGNYDLFSLNDENIRNFDIVATNPPWGIHFSQKETEKLRKIYPGLMSFESFSYFLKKSIDLLRGDGILSFILPESILNVKTHKDIREVILYNTHIKKVAYLDRVFKNVFTPVIRMDLKKSKKDNGKTKIYNKKGNYDLEQIRWKNNQDLIFDIHANEFDAEIINKIYATPHTTLEGKADWALGIVTGNNSKYIANEPQKGFEEIYKGKEVEKFILSKPSNYIQFIPEKFQQVAPIEKYRADEKLIYRFISKYIIFAYDNKQKLTLNSANIVIPKIKNYPIKVIAAVLNSSLYQFIFQKKFSSIKVLRNHLEQLPLPLWDKKTLKEIIEIVDSIIKNETNFEKLDGYIMDKYALSIKEKKYLMEFNKNYANPKTTT</sequence>
<feature type="domain" description="TaqI-like C-terminal specificity" evidence="7">
    <location>
        <begin position="495"/>
        <end position="607"/>
    </location>
</feature>
<dbReference type="GO" id="GO:0008170">
    <property type="term" value="F:N-methyltransferase activity"/>
    <property type="evidence" value="ECO:0007669"/>
    <property type="project" value="InterPro"/>
</dbReference>
<feature type="domain" description="DNA methylase adenine-specific" evidence="6">
    <location>
        <begin position="186"/>
        <end position="438"/>
    </location>
</feature>
<dbReference type="EMBL" id="LBUX01000026">
    <property type="protein sequence ID" value="KKQ73765.1"/>
    <property type="molecule type" value="Genomic_DNA"/>
</dbReference>
<dbReference type="InterPro" id="IPR025931">
    <property type="entry name" value="TaqI_C"/>
</dbReference>
<keyword evidence="2 8" id="KW-0489">Methyltransferase</keyword>
<dbReference type="PRINTS" id="PR00507">
    <property type="entry name" value="N12N6MTFRASE"/>
</dbReference>
<evidence type="ECO:0000256" key="1">
    <source>
        <dbReference type="ARBA" id="ARBA00011900"/>
    </source>
</evidence>
<dbReference type="CDD" id="cd02440">
    <property type="entry name" value="AdoMet_MTases"/>
    <property type="match status" value="1"/>
</dbReference>
<dbReference type="GO" id="GO:0009007">
    <property type="term" value="F:site-specific DNA-methyltransferase (adenine-specific) activity"/>
    <property type="evidence" value="ECO:0007669"/>
    <property type="project" value="UniProtKB-EC"/>
</dbReference>
<dbReference type="Pfam" id="PF12950">
    <property type="entry name" value="TaqI_C"/>
    <property type="match status" value="1"/>
</dbReference>
<name>A0A0G0KE46_9BACT</name>
<dbReference type="Gene3D" id="3.40.50.150">
    <property type="entry name" value="Vaccinia Virus protein VP39"/>
    <property type="match status" value="1"/>
</dbReference>
<evidence type="ECO:0000256" key="2">
    <source>
        <dbReference type="ARBA" id="ARBA00022603"/>
    </source>
</evidence>
<comment type="caution">
    <text evidence="8">The sequence shown here is derived from an EMBL/GenBank/DDBJ whole genome shotgun (WGS) entry which is preliminary data.</text>
</comment>
<gene>
    <name evidence="8" type="ORF">US94_C0026G0012</name>
</gene>
<dbReference type="GO" id="GO:0009307">
    <property type="term" value="P:DNA restriction-modification system"/>
    <property type="evidence" value="ECO:0007669"/>
    <property type="project" value="UniProtKB-KW"/>
</dbReference>
<evidence type="ECO:0000313" key="8">
    <source>
        <dbReference type="EMBL" id="KKQ73765.1"/>
    </source>
</evidence>
<dbReference type="SUPFAM" id="SSF53335">
    <property type="entry name" value="S-adenosyl-L-methionine-dependent methyltransferases"/>
    <property type="match status" value="1"/>
</dbReference>
<dbReference type="GO" id="GO:0032259">
    <property type="term" value="P:methylation"/>
    <property type="evidence" value="ECO:0007669"/>
    <property type="project" value="UniProtKB-KW"/>
</dbReference>
<evidence type="ECO:0000256" key="3">
    <source>
        <dbReference type="ARBA" id="ARBA00022679"/>
    </source>
</evidence>
<reference evidence="8 9" key="1">
    <citation type="journal article" date="2015" name="Nature">
        <title>rRNA introns, odd ribosomes, and small enigmatic genomes across a large radiation of phyla.</title>
        <authorList>
            <person name="Brown C.T."/>
            <person name="Hug L.A."/>
            <person name="Thomas B.C."/>
            <person name="Sharon I."/>
            <person name="Castelle C.J."/>
            <person name="Singh A."/>
            <person name="Wilkins M.J."/>
            <person name="Williams K.H."/>
            <person name="Banfield J.F."/>
        </authorList>
    </citation>
    <scope>NUCLEOTIDE SEQUENCE [LARGE SCALE GENOMIC DNA]</scope>
</reference>
<dbReference type="Proteomes" id="UP000034498">
    <property type="component" value="Unassembled WGS sequence"/>
</dbReference>
<accession>A0A0G0KE46</accession>
<protein>
    <recommendedName>
        <fullName evidence="1">site-specific DNA-methyltransferase (adenine-specific)</fullName>
        <ecNumber evidence="1">2.1.1.72</ecNumber>
    </recommendedName>
</protein>
<comment type="catalytic activity">
    <reaction evidence="5">
        <text>a 2'-deoxyadenosine in DNA + S-adenosyl-L-methionine = an N(6)-methyl-2'-deoxyadenosine in DNA + S-adenosyl-L-homocysteine + H(+)</text>
        <dbReference type="Rhea" id="RHEA:15197"/>
        <dbReference type="Rhea" id="RHEA-COMP:12418"/>
        <dbReference type="Rhea" id="RHEA-COMP:12419"/>
        <dbReference type="ChEBI" id="CHEBI:15378"/>
        <dbReference type="ChEBI" id="CHEBI:57856"/>
        <dbReference type="ChEBI" id="CHEBI:59789"/>
        <dbReference type="ChEBI" id="CHEBI:90615"/>
        <dbReference type="ChEBI" id="CHEBI:90616"/>
        <dbReference type="EC" id="2.1.1.72"/>
    </reaction>
</comment>
<dbReference type="AlphaFoldDB" id="A0A0G0KE46"/>
<dbReference type="EC" id="2.1.1.72" evidence="1"/>
<dbReference type="Pfam" id="PF02384">
    <property type="entry name" value="N6_Mtase"/>
    <property type="match status" value="1"/>
</dbReference>
<evidence type="ECO:0000256" key="4">
    <source>
        <dbReference type="ARBA" id="ARBA00022747"/>
    </source>
</evidence>
<dbReference type="InterPro" id="IPR029063">
    <property type="entry name" value="SAM-dependent_MTases_sf"/>
</dbReference>